<comment type="cofactor">
    <cofactor evidence="3">
        <name>Fe(2+)</name>
        <dbReference type="ChEBI" id="CHEBI:29033"/>
    </cofactor>
</comment>
<dbReference type="InterPro" id="IPR019546">
    <property type="entry name" value="TAT_signal_bac_arc"/>
</dbReference>
<dbReference type="Proteomes" id="UP001302349">
    <property type="component" value="Chromosome"/>
</dbReference>
<evidence type="ECO:0000256" key="3">
    <source>
        <dbReference type="ARBA" id="ARBA00001954"/>
    </source>
</evidence>
<dbReference type="NCBIfam" id="TIGR01409">
    <property type="entry name" value="TAT_signal_seq"/>
    <property type="match status" value="1"/>
</dbReference>
<comment type="function">
    <text evidence="4">Catalyzes the dehydration of D-mannonate.</text>
</comment>
<evidence type="ECO:0000256" key="4">
    <source>
        <dbReference type="ARBA" id="ARBA00002713"/>
    </source>
</evidence>
<dbReference type="InterPro" id="IPR036237">
    <property type="entry name" value="Xyl_isomerase-like_sf"/>
</dbReference>
<dbReference type="EC" id="4.2.1.8" evidence="7"/>
<dbReference type="PROSITE" id="PS51318">
    <property type="entry name" value="TAT"/>
    <property type="match status" value="1"/>
</dbReference>
<dbReference type="InterPro" id="IPR006311">
    <property type="entry name" value="TAT_signal"/>
</dbReference>
<accession>A0ABZ0IH47</accession>
<evidence type="ECO:0000256" key="7">
    <source>
        <dbReference type="ARBA" id="ARBA00012927"/>
    </source>
</evidence>
<evidence type="ECO:0000256" key="8">
    <source>
        <dbReference type="ARBA" id="ARBA00023004"/>
    </source>
</evidence>
<evidence type="ECO:0000313" key="12">
    <source>
        <dbReference type="Proteomes" id="UP001302349"/>
    </source>
</evidence>
<reference evidence="11 12" key="1">
    <citation type="journal article" date="2023" name="Microbiol. Resour. Announc.">
        <title>Complete Genome Sequence of Imperialibacter roseus strain P4T.</title>
        <authorList>
            <person name="Tizabi D.R."/>
            <person name="Bachvaroff T."/>
            <person name="Hill R.T."/>
        </authorList>
    </citation>
    <scope>NUCLEOTIDE SEQUENCE [LARGE SCALE GENOMIC DNA]</scope>
    <source>
        <strain evidence="11 12">P4T</strain>
    </source>
</reference>
<dbReference type="InterPro" id="IPR004628">
    <property type="entry name" value="Man_deHydtase"/>
</dbReference>
<keyword evidence="12" id="KW-1185">Reference proteome</keyword>
<proteinExistence type="inferred from homology"/>
<protein>
    <recommendedName>
        <fullName evidence="7">mannonate dehydratase</fullName>
        <ecNumber evidence="7">4.2.1.8</ecNumber>
    </recommendedName>
</protein>
<keyword evidence="9" id="KW-0464">Manganese</keyword>
<name>A0ABZ0IH47_9BACT</name>
<sequence>MEKSRRQFIKGTASLAALSGLGNSYAFGEGIRRDPQLKDELQICMSYFYGMQPQKLALQRQMGVNGAVCSVSPGMAGVPGKKPWDYETIQGLKDVFAKEGLVLRVLEGPPTLEKTKLGLPGRDEELDNFITFLKSSSRAGIDTVCYNWMPVISWHRSQVDKRGRGDAFVTAFNYEDVKDLPLTEYGEISAEKMWSNLDYFLKAIMPEAEKAGIKMAMHPDDPPIPNIRGIARIMTSVEAFKRMLDMHSSPSNGLTFCQGTFATMGEDIPSAIRYFGKKDRIYFVHFRDIIGDKWKFEESFHDNGKTDMYEAMKAYYDVGFKGPIRPDHVPTMEGEENNHPGYGILGNLYAIGYMRGLMEAVSKSS</sequence>
<dbReference type="PANTHER" id="PTHR30387">
    <property type="entry name" value="MANNONATE DEHYDRATASE"/>
    <property type="match status" value="1"/>
</dbReference>
<evidence type="ECO:0000256" key="5">
    <source>
        <dbReference type="ARBA" id="ARBA00004892"/>
    </source>
</evidence>
<dbReference type="PANTHER" id="PTHR30387:SF2">
    <property type="entry name" value="MANNONATE DEHYDRATASE"/>
    <property type="match status" value="1"/>
</dbReference>
<evidence type="ECO:0000256" key="2">
    <source>
        <dbReference type="ARBA" id="ARBA00001936"/>
    </source>
</evidence>
<dbReference type="Gene3D" id="3.20.20.150">
    <property type="entry name" value="Divalent-metal-dependent TIM barrel enzymes"/>
    <property type="match status" value="1"/>
</dbReference>
<evidence type="ECO:0000256" key="6">
    <source>
        <dbReference type="ARBA" id="ARBA00007389"/>
    </source>
</evidence>
<evidence type="ECO:0000256" key="9">
    <source>
        <dbReference type="ARBA" id="ARBA00023211"/>
    </source>
</evidence>
<dbReference type="PIRSF" id="PIRSF016049">
    <property type="entry name" value="Man_dehyd"/>
    <property type="match status" value="1"/>
</dbReference>
<dbReference type="GO" id="GO:0008927">
    <property type="term" value="F:mannonate dehydratase activity"/>
    <property type="evidence" value="ECO:0007669"/>
    <property type="project" value="UniProtKB-EC"/>
</dbReference>
<evidence type="ECO:0000256" key="1">
    <source>
        <dbReference type="ARBA" id="ARBA00001794"/>
    </source>
</evidence>
<keyword evidence="10 11" id="KW-0456">Lyase</keyword>
<comment type="catalytic activity">
    <reaction evidence="1">
        <text>D-mannonate = 2-dehydro-3-deoxy-D-gluconate + H2O</text>
        <dbReference type="Rhea" id="RHEA:20097"/>
        <dbReference type="ChEBI" id="CHEBI:15377"/>
        <dbReference type="ChEBI" id="CHEBI:17767"/>
        <dbReference type="ChEBI" id="CHEBI:57990"/>
        <dbReference type="EC" id="4.2.1.8"/>
    </reaction>
</comment>
<dbReference type="SUPFAM" id="SSF51658">
    <property type="entry name" value="Xylose isomerase-like"/>
    <property type="match status" value="1"/>
</dbReference>
<dbReference type="EMBL" id="CP136051">
    <property type="protein sequence ID" value="WOK04333.1"/>
    <property type="molecule type" value="Genomic_DNA"/>
</dbReference>
<evidence type="ECO:0000313" key="11">
    <source>
        <dbReference type="EMBL" id="WOK04333.1"/>
    </source>
</evidence>
<comment type="pathway">
    <text evidence="5">Carbohydrate metabolism; pentose and glucuronate interconversion.</text>
</comment>
<dbReference type="RefSeq" id="WP_317487146.1">
    <property type="nucleotide sequence ID" value="NZ_CP136051.1"/>
</dbReference>
<organism evidence="11 12">
    <name type="scientific">Imperialibacter roseus</name>
    <dbReference type="NCBI Taxonomy" id="1324217"/>
    <lineage>
        <taxon>Bacteria</taxon>
        <taxon>Pseudomonadati</taxon>
        <taxon>Bacteroidota</taxon>
        <taxon>Cytophagia</taxon>
        <taxon>Cytophagales</taxon>
        <taxon>Flammeovirgaceae</taxon>
        <taxon>Imperialibacter</taxon>
    </lineage>
</organism>
<comment type="cofactor">
    <cofactor evidence="2">
        <name>Mn(2+)</name>
        <dbReference type="ChEBI" id="CHEBI:29035"/>
    </cofactor>
</comment>
<keyword evidence="8" id="KW-0408">Iron</keyword>
<comment type="similarity">
    <text evidence="6">Belongs to the mannonate dehydratase family.</text>
</comment>
<dbReference type="Pfam" id="PF03786">
    <property type="entry name" value="UxuA"/>
    <property type="match status" value="2"/>
</dbReference>
<evidence type="ECO:0000256" key="10">
    <source>
        <dbReference type="ARBA" id="ARBA00023239"/>
    </source>
</evidence>
<gene>
    <name evidence="11" type="ORF">RT717_14735</name>
</gene>